<dbReference type="AlphaFoldDB" id="A0A7T8GYE5"/>
<accession>A0A7T8GYE5</accession>
<gene>
    <name evidence="1" type="ORF">FKW44_013866</name>
</gene>
<reference evidence="2" key="1">
    <citation type="submission" date="2021-01" db="EMBL/GenBank/DDBJ databases">
        <title>Caligus Genome Assembly.</title>
        <authorList>
            <person name="Gallardo-Escarate C."/>
        </authorList>
    </citation>
    <scope>NUCLEOTIDE SEQUENCE [LARGE SCALE GENOMIC DNA]</scope>
</reference>
<dbReference type="EMBL" id="CP045898">
    <property type="protein sequence ID" value="QQP39982.1"/>
    <property type="molecule type" value="Genomic_DNA"/>
</dbReference>
<protein>
    <submittedName>
        <fullName evidence="1">Uncharacterized protein</fullName>
    </submittedName>
</protein>
<evidence type="ECO:0000313" key="2">
    <source>
        <dbReference type="Proteomes" id="UP000595437"/>
    </source>
</evidence>
<proteinExistence type="predicted"/>
<organism evidence="1 2">
    <name type="scientific">Caligus rogercresseyi</name>
    <name type="common">Sea louse</name>
    <dbReference type="NCBI Taxonomy" id="217165"/>
    <lineage>
        <taxon>Eukaryota</taxon>
        <taxon>Metazoa</taxon>
        <taxon>Ecdysozoa</taxon>
        <taxon>Arthropoda</taxon>
        <taxon>Crustacea</taxon>
        <taxon>Multicrustacea</taxon>
        <taxon>Hexanauplia</taxon>
        <taxon>Copepoda</taxon>
        <taxon>Siphonostomatoida</taxon>
        <taxon>Caligidae</taxon>
        <taxon>Caligus</taxon>
    </lineage>
</organism>
<evidence type="ECO:0000313" key="1">
    <source>
        <dbReference type="EMBL" id="QQP39982.1"/>
    </source>
</evidence>
<name>A0A7T8GYE5_CALRO</name>
<sequence>MPTAEQSRNLKTASWESFRHNTETASLPAISSCVNNIELYTESLYKVIKKMLDSLAR</sequence>
<dbReference type="Proteomes" id="UP000595437">
    <property type="component" value="Chromosome 9"/>
</dbReference>
<keyword evidence="2" id="KW-1185">Reference proteome</keyword>